<dbReference type="EMBL" id="WJBU01000001">
    <property type="protein sequence ID" value="MRD45728.1"/>
    <property type="molecule type" value="Genomic_DNA"/>
</dbReference>
<organism evidence="4 5">
    <name type="scientific">Caenimonas koreensis DSM 17982</name>
    <dbReference type="NCBI Taxonomy" id="1121255"/>
    <lineage>
        <taxon>Bacteria</taxon>
        <taxon>Pseudomonadati</taxon>
        <taxon>Pseudomonadota</taxon>
        <taxon>Betaproteobacteria</taxon>
        <taxon>Burkholderiales</taxon>
        <taxon>Comamonadaceae</taxon>
        <taxon>Caenimonas</taxon>
    </lineage>
</organism>
<proteinExistence type="predicted"/>
<evidence type="ECO:0000256" key="2">
    <source>
        <dbReference type="ARBA" id="ARBA00023172"/>
    </source>
</evidence>
<dbReference type="PANTHER" id="PTHR30461">
    <property type="entry name" value="DNA-INVERTASE FROM LAMBDOID PROPHAGE"/>
    <property type="match status" value="1"/>
</dbReference>
<accession>A0A844ATQ8</accession>
<evidence type="ECO:0000256" key="1">
    <source>
        <dbReference type="ARBA" id="ARBA00023125"/>
    </source>
</evidence>
<name>A0A844ATQ8_9BURK</name>
<dbReference type="GO" id="GO:0003677">
    <property type="term" value="F:DNA binding"/>
    <property type="evidence" value="ECO:0007669"/>
    <property type="project" value="UniProtKB-KW"/>
</dbReference>
<dbReference type="Proteomes" id="UP000487350">
    <property type="component" value="Unassembled WGS sequence"/>
</dbReference>
<dbReference type="PANTHER" id="PTHR30461:SF2">
    <property type="entry name" value="SERINE RECOMBINASE PINE-RELATED"/>
    <property type="match status" value="1"/>
</dbReference>
<dbReference type="InterPro" id="IPR050639">
    <property type="entry name" value="SSR_resolvase"/>
</dbReference>
<dbReference type="AlphaFoldDB" id="A0A844ATQ8"/>
<evidence type="ECO:0000313" key="5">
    <source>
        <dbReference type="Proteomes" id="UP000487350"/>
    </source>
</evidence>
<dbReference type="Pfam" id="PF13408">
    <property type="entry name" value="Zn_ribbon_recom"/>
    <property type="match status" value="1"/>
</dbReference>
<keyword evidence="5" id="KW-1185">Reference proteome</keyword>
<dbReference type="GO" id="GO:0000150">
    <property type="term" value="F:DNA strand exchange activity"/>
    <property type="evidence" value="ECO:0007669"/>
    <property type="project" value="TreeGrafter"/>
</dbReference>
<feature type="domain" description="Recombinase zinc beta ribbon" evidence="3">
    <location>
        <begin position="39"/>
        <end position="94"/>
    </location>
</feature>
<keyword evidence="2" id="KW-0233">DNA recombination</keyword>
<gene>
    <name evidence="4" type="ORF">GHT07_00435</name>
</gene>
<sequence length="235" mass="26339">MAVDPILDKQVFEAVEQKRHSRSPQVTPGRLVSSPTLRTGLLRCANCGAAMTAATGKGGRYRYYKCNTRISQHSTACTTPAVSMPKLDGLVLAAFADKVLTPERLREMLREMKTHLKNTHGRQDEVIRGLQWELGELELATNRLYEAVEKDLLPMDNMLRKRAQKLKARRDAVLVEIAGARRQGEMPVAMLSAKQMDVFGAALRVRLTDSPSGATKRYLRQFVGEIRFDGKRVVM</sequence>
<protein>
    <recommendedName>
        <fullName evidence="3">Recombinase zinc beta ribbon domain-containing protein</fullName>
    </recommendedName>
</protein>
<dbReference type="OrthoDB" id="4500247at2"/>
<dbReference type="InterPro" id="IPR025827">
    <property type="entry name" value="Zn_ribbon_recom_dom"/>
</dbReference>
<evidence type="ECO:0000313" key="4">
    <source>
        <dbReference type="EMBL" id="MRD45728.1"/>
    </source>
</evidence>
<reference evidence="4 5" key="1">
    <citation type="submission" date="2019-11" db="EMBL/GenBank/DDBJ databases">
        <title>Caenimonas koreensis gen. nov., sp. nov., isolated from activated sludge.</title>
        <authorList>
            <person name="Seung H.R."/>
        </authorList>
    </citation>
    <scope>NUCLEOTIDE SEQUENCE [LARGE SCALE GENOMIC DNA]</scope>
    <source>
        <strain evidence="4 5">EMB320</strain>
    </source>
</reference>
<evidence type="ECO:0000259" key="3">
    <source>
        <dbReference type="Pfam" id="PF13408"/>
    </source>
</evidence>
<keyword evidence="1" id="KW-0238">DNA-binding</keyword>
<comment type="caution">
    <text evidence="4">The sequence shown here is derived from an EMBL/GenBank/DDBJ whole genome shotgun (WGS) entry which is preliminary data.</text>
</comment>